<dbReference type="SUPFAM" id="SSF159894">
    <property type="entry name" value="YgaC/TfoX-N like"/>
    <property type="match status" value="1"/>
</dbReference>
<reference evidence="2 3" key="1">
    <citation type="submission" date="2018-02" db="EMBL/GenBank/DDBJ databases">
        <authorList>
            <person name="Cohen D.B."/>
            <person name="Kent A.D."/>
        </authorList>
    </citation>
    <scope>NUCLEOTIDE SEQUENCE [LARGE SCALE GENOMIC DNA]</scope>
    <source>
        <strain evidence="2">1</strain>
    </source>
</reference>
<dbReference type="InterPro" id="IPR007076">
    <property type="entry name" value="TfoX_N"/>
</dbReference>
<dbReference type="OrthoDB" id="214902at2"/>
<evidence type="ECO:0000313" key="2">
    <source>
        <dbReference type="EMBL" id="SPD88362.1"/>
    </source>
</evidence>
<dbReference type="Proteomes" id="UP000238164">
    <property type="component" value="Chromosome 1"/>
</dbReference>
<proteinExistence type="predicted"/>
<sequence>MAFDEIVAGRIRTLLVDEPNITEMRMFGGLAFLVKGNMAVVAGSKGGVMVRTDAADADASYLADAAPMVMNGREMANWLTLDAAAIEDDDALGAVVAHGLAFARTLPAK</sequence>
<organism evidence="2 3">
    <name type="scientific">Micropruina glycogenica</name>
    <dbReference type="NCBI Taxonomy" id="75385"/>
    <lineage>
        <taxon>Bacteria</taxon>
        <taxon>Bacillati</taxon>
        <taxon>Actinomycetota</taxon>
        <taxon>Actinomycetes</taxon>
        <taxon>Propionibacteriales</taxon>
        <taxon>Nocardioidaceae</taxon>
        <taxon>Micropruina</taxon>
    </lineage>
</organism>
<dbReference type="EMBL" id="LT985188">
    <property type="protein sequence ID" value="SPD88362.1"/>
    <property type="molecule type" value="Genomic_DNA"/>
</dbReference>
<dbReference type="Pfam" id="PF04993">
    <property type="entry name" value="TfoX_N"/>
    <property type="match status" value="1"/>
</dbReference>
<dbReference type="KEGG" id="mgg:MPLG2_3332"/>
<name>A0A2N9JLA0_9ACTN</name>
<protein>
    <recommendedName>
        <fullName evidence="1">TfoX N-terminal domain-containing protein</fullName>
    </recommendedName>
</protein>
<dbReference type="AlphaFoldDB" id="A0A2N9JLA0"/>
<gene>
    <name evidence="2" type="ORF">MPLG2_3332</name>
</gene>
<evidence type="ECO:0000259" key="1">
    <source>
        <dbReference type="Pfam" id="PF04993"/>
    </source>
</evidence>
<feature type="domain" description="TfoX N-terminal" evidence="1">
    <location>
        <begin position="18"/>
        <end position="103"/>
    </location>
</feature>
<keyword evidence="3" id="KW-1185">Reference proteome</keyword>
<evidence type="ECO:0000313" key="3">
    <source>
        <dbReference type="Proteomes" id="UP000238164"/>
    </source>
</evidence>
<dbReference type="RefSeq" id="WP_105186892.1">
    <property type="nucleotide sequence ID" value="NZ_BAAAGO010000001.1"/>
</dbReference>
<dbReference type="Gene3D" id="3.30.1460.30">
    <property type="entry name" value="YgaC/TfoX-N like chaperone"/>
    <property type="match status" value="1"/>
</dbReference>
<accession>A0A2N9JLA0</accession>